<sequence length="76" mass="8254">MFTTNVTINAINTYHPLQGRRLGGGMPVVGAESVGFTNLSIYMYVLTYNLNEVAVTKASFAKRCATQVTRVLHTGS</sequence>
<reference evidence="1" key="1">
    <citation type="journal article" date="2021" name="Environ. Microbiol.">
        <title>Gene family expansions and transcriptome signatures uncover fungal adaptations to wood decay.</title>
        <authorList>
            <person name="Hage H."/>
            <person name="Miyauchi S."/>
            <person name="Viragh M."/>
            <person name="Drula E."/>
            <person name="Min B."/>
            <person name="Chaduli D."/>
            <person name="Navarro D."/>
            <person name="Favel A."/>
            <person name="Norest M."/>
            <person name="Lesage-Meessen L."/>
            <person name="Balint B."/>
            <person name="Merenyi Z."/>
            <person name="de Eugenio L."/>
            <person name="Morin E."/>
            <person name="Martinez A.T."/>
            <person name="Baldrian P."/>
            <person name="Stursova M."/>
            <person name="Martinez M.J."/>
            <person name="Novotny C."/>
            <person name="Magnuson J.K."/>
            <person name="Spatafora J.W."/>
            <person name="Maurice S."/>
            <person name="Pangilinan J."/>
            <person name="Andreopoulos W."/>
            <person name="LaButti K."/>
            <person name="Hundley H."/>
            <person name="Na H."/>
            <person name="Kuo A."/>
            <person name="Barry K."/>
            <person name="Lipzen A."/>
            <person name="Henrissat B."/>
            <person name="Riley R."/>
            <person name="Ahrendt S."/>
            <person name="Nagy L.G."/>
            <person name="Grigoriev I.V."/>
            <person name="Martin F."/>
            <person name="Rosso M.N."/>
        </authorList>
    </citation>
    <scope>NUCLEOTIDE SEQUENCE</scope>
    <source>
        <strain evidence="1">CBS 384.51</strain>
    </source>
</reference>
<evidence type="ECO:0000313" key="1">
    <source>
        <dbReference type="EMBL" id="KAI0089771.1"/>
    </source>
</evidence>
<protein>
    <submittedName>
        <fullName evidence="1">Uncharacterized protein</fullName>
    </submittedName>
</protein>
<proteinExistence type="predicted"/>
<dbReference type="EMBL" id="MU274909">
    <property type="protein sequence ID" value="KAI0089771.1"/>
    <property type="molecule type" value="Genomic_DNA"/>
</dbReference>
<gene>
    <name evidence="1" type="ORF">BDY19DRAFT_940744</name>
</gene>
<dbReference type="Proteomes" id="UP001055072">
    <property type="component" value="Unassembled WGS sequence"/>
</dbReference>
<feature type="non-terminal residue" evidence="1">
    <location>
        <position position="76"/>
    </location>
</feature>
<evidence type="ECO:0000313" key="2">
    <source>
        <dbReference type="Proteomes" id="UP001055072"/>
    </source>
</evidence>
<accession>A0ACB8U6G0</accession>
<organism evidence="1 2">
    <name type="scientific">Irpex rosettiformis</name>
    <dbReference type="NCBI Taxonomy" id="378272"/>
    <lineage>
        <taxon>Eukaryota</taxon>
        <taxon>Fungi</taxon>
        <taxon>Dikarya</taxon>
        <taxon>Basidiomycota</taxon>
        <taxon>Agaricomycotina</taxon>
        <taxon>Agaricomycetes</taxon>
        <taxon>Polyporales</taxon>
        <taxon>Irpicaceae</taxon>
        <taxon>Irpex</taxon>
    </lineage>
</organism>
<name>A0ACB8U6G0_9APHY</name>
<keyword evidence="2" id="KW-1185">Reference proteome</keyword>
<comment type="caution">
    <text evidence="1">The sequence shown here is derived from an EMBL/GenBank/DDBJ whole genome shotgun (WGS) entry which is preliminary data.</text>
</comment>